<dbReference type="InterPro" id="IPR029062">
    <property type="entry name" value="Class_I_gatase-like"/>
</dbReference>
<proteinExistence type="inferred from homology"/>
<dbReference type="InterPro" id="IPR004468">
    <property type="entry name" value="CTP_synthase"/>
</dbReference>
<dbReference type="Proteomes" id="UP000597444">
    <property type="component" value="Unassembled WGS sequence"/>
</dbReference>
<dbReference type="GO" id="GO:0044210">
    <property type="term" value="P:'de novo' CTP biosynthetic process"/>
    <property type="evidence" value="ECO:0007669"/>
    <property type="project" value="UniProtKB-UniPathway"/>
</dbReference>
<dbReference type="GO" id="GO:0019856">
    <property type="term" value="P:pyrimidine nucleobase biosynthetic process"/>
    <property type="evidence" value="ECO:0007669"/>
    <property type="project" value="TreeGrafter"/>
</dbReference>
<evidence type="ECO:0000256" key="7">
    <source>
        <dbReference type="ARBA" id="ARBA00022962"/>
    </source>
</evidence>
<dbReference type="EMBL" id="BNJK01000001">
    <property type="protein sequence ID" value="GHO92134.1"/>
    <property type="molecule type" value="Genomic_DNA"/>
</dbReference>
<evidence type="ECO:0000256" key="6">
    <source>
        <dbReference type="ARBA" id="ARBA00022840"/>
    </source>
</evidence>
<accession>A0A8J3IIQ6</accession>
<evidence type="ECO:0000256" key="9">
    <source>
        <dbReference type="ARBA" id="ARBA00047781"/>
    </source>
</evidence>
<dbReference type="EC" id="6.3.4.2" evidence="3"/>
<reference evidence="11" key="1">
    <citation type="submission" date="2020-10" db="EMBL/GenBank/DDBJ databases">
        <title>Taxonomic study of unclassified bacteria belonging to the class Ktedonobacteria.</title>
        <authorList>
            <person name="Yabe S."/>
            <person name="Wang C.M."/>
            <person name="Zheng Y."/>
            <person name="Sakai Y."/>
            <person name="Cavaletti L."/>
            <person name="Monciardini P."/>
            <person name="Donadio S."/>
        </authorList>
    </citation>
    <scope>NUCLEOTIDE SEQUENCE</scope>
    <source>
        <strain evidence="11">ID150040</strain>
    </source>
</reference>
<evidence type="ECO:0000313" key="12">
    <source>
        <dbReference type="Proteomes" id="UP000597444"/>
    </source>
</evidence>
<evidence type="ECO:0000256" key="4">
    <source>
        <dbReference type="ARBA" id="ARBA00022598"/>
    </source>
</evidence>
<evidence type="ECO:0000256" key="3">
    <source>
        <dbReference type="ARBA" id="ARBA00012291"/>
    </source>
</evidence>
<name>A0A8J3IIQ6_9CHLR</name>
<dbReference type="AlphaFoldDB" id="A0A8J3IIQ6"/>
<keyword evidence="8" id="KW-0665">Pyrimidine biosynthesis</keyword>
<dbReference type="NCBIfam" id="NF004836">
    <property type="entry name" value="PRK06186.1"/>
    <property type="match status" value="1"/>
</dbReference>
<feature type="domain" description="Glutamine amidotransferase" evidence="10">
    <location>
        <begin position="23"/>
        <end position="204"/>
    </location>
</feature>
<dbReference type="RefSeq" id="WP_220202989.1">
    <property type="nucleotide sequence ID" value="NZ_BNJK01000001.1"/>
</dbReference>
<dbReference type="Pfam" id="PF00117">
    <property type="entry name" value="GATase"/>
    <property type="match status" value="1"/>
</dbReference>
<dbReference type="GO" id="GO:0042802">
    <property type="term" value="F:identical protein binding"/>
    <property type="evidence" value="ECO:0007669"/>
    <property type="project" value="TreeGrafter"/>
</dbReference>
<comment type="similarity">
    <text evidence="2">Belongs to the CTP synthase family.</text>
</comment>
<evidence type="ECO:0000259" key="10">
    <source>
        <dbReference type="Pfam" id="PF00117"/>
    </source>
</evidence>
<evidence type="ECO:0000256" key="8">
    <source>
        <dbReference type="ARBA" id="ARBA00022975"/>
    </source>
</evidence>
<comment type="caution">
    <text evidence="11">The sequence shown here is derived from an EMBL/GenBank/DDBJ whole genome shotgun (WGS) entry which is preliminary data.</text>
</comment>
<comment type="pathway">
    <text evidence="1">Pyrimidine metabolism; CTP biosynthesis via de novo pathway; CTP from UDP: step 2/2.</text>
</comment>
<dbReference type="Gene3D" id="3.40.50.880">
    <property type="match status" value="1"/>
</dbReference>
<evidence type="ECO:0000256" key="5">
    <source>
        <dbReference type="ARBA" id="ARBA00022741"/>
    </source>
</evidence>
<evidence type="ECO:0000256" key="2">
    <source>
        <dbReference type="ARBA" id="ARBA00007533"/>
    </source>
</evidence>
<evidence type="ECO:0000313" key="11">
    <source>
        <dbReference type="EMBL" id="GHO92134.1"/>
    </source>
</evidence>
<keyword evidence="12" id="KW-1185">Reference proteome</keyword>
<comment type="catalytic activity">
    <reaction evidence="9">
        <text>UTP + L-glutamine + ATP + H2O = CTP + L-glutamate + ADP + phosphate + 2 H(+)</text>
        <dbReference type="Rhea" id="RHEA:26426"/>
        <dbReference type="ChEBI" id="CHEBI:15377"/>
        <dbReference type="ChEBI" id="CHEBI:15378"/>
        <dbReference type="ChEBI" id="CHEBI:29985"/>
        <dbReference type="ChEBI" id="CHEBI:30616"/>
        <dbReference type="ChEBI" id="CHEBI:37563"/>
        <dbReference type="ChEBI" id="CHEBI:43474"/>
        <dbReference type="ChEBI" id="CHEBI:46398"/>
        <dbReference type="ChEBI" id="CHEBI:58359"/>
        <dbReference type="ChEBI" id="CHEBI:456216"/>
        <dbReference type="EC" id="6.3.4.2"/>
    </reaction>
</comment>
<keyword evidence="7" id="KW-0315">Glutamine amidotransferase</keyword>
<dbReference type="PANTHER" id="PTHR11550">
    <property type="entry name" value="CTP SYNTHASE"/>
    <property type="match status" value="1"/>
</dbReference>
<dbReference type="PANTHER" id="PTHR11550:SF0">
    <property type="entry name" value="CTP SYNTHASE-RELATED"/>
    <property type="match status" value="1"/>
</dbReference>
<dbReference type="UniPathway" id="UPA00159">
    <property type="reaction ID" value="UER00277"/>
</dbReference>
<keyword evidence="5" id="KW-0547">Nucleotide-binding</keyword>
<dbReference type="InterPro" id="IPR017926">
    <property type="entry name" value="GATASE"/>
</dbReference>
<sequence length="230" mass="25280">MLRVGLIGDYDPQVKAHTVTLKAIALVAEDLGYDVELCWLQTPSLADGDERRLAECQALWVVPNTPYKSMEGALNGVRFARKHDVPLLGTCGGFQHMLIEYARAVLGLADADHAESNPTATTLAVTPLACSVNELSETFYLTPGSRVANIYGKTEVVEQYGICNYGLNVVLRSEFEQHGLRVSGVDGNGEVRIVELENHPFFIGTLFQPQRAAYKEIVHPLIRAWLQAAL</sequence>
<dbReference type="GO" id="GO:0005829">
    <property type="term" value="C:cytosol"/>
    <property type="evidence" value="ECO:0007669"/>
    <property type="project" value="TreeGrafter"/>
</dbReference>
<dbReference type="GO" id="GO:0003883">
    <property type="term" value="F:CTP synthase activity"/>
    <property type="evidence" value="ECO:0007669"/>
    <property type="project" value="UniProtKB-EC"/>
</dbReference>
<gene>
    <name evidence="11" type="ORF">KSF_021820</name>
</gene>
<protein>
    <recommendedName>
        <fullName evidence="3">CTP synthase (glutamine hydrolyzing)</fullName>
        <ecNumber evidence="3">6.3.4.2</ecNumber>
    </recommendedName>
</protein>
<dbReference type="GO" id="GO:0005524">
    <property type="term" value="F:ATP binding"/>
    <property type="evidence" value="ECO:0007669"/>
    <property type="project" value="UniProtKB-KW"/>
</dbReference>
<keyword evidence="4" id="KW-0436">Ligase</keyword>
<evidence type="ECO:0000256" key="1">
    <source>
        <dbReference type="ARBA" id="ARBA00005171"/>
    </source>
</evidence>
<keyword evidence="6" id="KW-0067">ATP-binding</keyword>
<organism evidence="11 12">
    <name type="scientific">Reticulibacter mediterranei</name>
    <dbReference type="NCBI Taxonomy" id="2778369"/>
    <lineage>
        <taxon>Bacteria</taxon>
        <taxon>Bacillati</taxon>
        <taxon>Chloroflexota</taxon>
        <taxon>Ktedonobacteria</taxon>
        <taxon>Ktedonobacterales</taxon>
        <taxon>Reticulibacteraceae</taxon>
        <taxon>Reticulibacter</taxon>
    </lineage>
</organism>
<dbReference type="SUPFAM" id="SSF52317">
    <property type="entry name" value="Class I glutamine amidotransferase-like"/>
    <property type="match status" value="1"/>
</dbReference>